<dbReference type="Proteomes" id="UP000275401">
    <property type="component" value="Unassembled WGS sequence"/>
</dbReference>
<gene>
    <name evidence="3" type="ORF">EEJ42_29180</name>
</gene>
<protein>
    <recommendedName>
        <fullName evidence="2">TniQ domain-containing protein</fullName>
    </recommendedName>
</protein>
<reference evidence="3 4" key="1">
    <citation type="submission" date="2018-11" db="EMBL/GenBank/DDBJ databases">
        <title>The Potential of Streptomyces as Biocontrol Agents against the Tomato grey mould, Botrytis cinerea (Gray mold) Frontiers in Microbiology.</title>
        <authorList>
            <person name="Li D."/>
        </authorList>
    </citation>
    <scope>NUCLEOTIDE SEQUENCE [LARGE SCALE GENOMIC DNA]</scope>
    <source>
        <strain evidence="3 4">NEAU-LD23</strain>
    </source>
</reference>
<accession>A0A3M8VJW2</accession>
<sequence>MAGGRVRRPTRRARVFREPARLPRQVRLISGESTGSFIGRLAALNGISPGELLGLVGDGTKAQPPQFTEVYLNAMALERLAVMTGRGREVLQRALPNLRDHHLLDESSGPVWRWPQWEAKGVFLVRACDLCAAAKRMASDVYVVSVTRWRVCARHGRWLDNLREAGVSWLPLREVPEVVEAHRQRVLLERRLGGGGRALFADALHIASFWWNIPALSPPVWFERRDRFRGPVGSDLRVAPLVCYPEVVHLAYVLAARERRRMRGTWSTETDKAWLRRVGDLLEEWQMPAALALVAVDIWRQRHSTPPPGTGATRPSQGRSRRLPVPLPHQDAPADTHLEHLACVPWRFGDEPPALDDTQVWSVAGQA</sequence>
<name>A0A3M8VJW2_9ACTN</name>
<keyword evidence="4" id="KW-1185">Reference proteome</keyword>
<feature type="region of interest" description="Disordered" evidence="1">
    <location>
        <begin position="304"/>
        <end position="332"/>
    </location>
</feature>
<proteinExistence type="predicted"/>
<organism evidence="3 4">
    <name type="scientific">Streptomyces botrytidirepellens</name>
    <dbReference type="NCBI Taxonomy" id="2486417"/>
    <lineage>
        <taxon>Bacteria</taxon>
        <taxon>Bacillati</taxon>
        <taxon>Actinomycetota</taxon>
        <taxon>Actinomycetes</taxon>
        <taxon>Kitasatosporales</taxon>
        <taxon>Streptomycetaceae</taxon>
        <taxon>Streptomyces</taxon>
    </lineage>
</organism>
<dbReference type="EMBL" id="RIBZ01000326">
    <property type="protein sequence ID" value="RNG17866.1"/>
    <property type="molecule type" value="Genomic_DNA"/>
</dbReference>
<evidence type="ECO:0000259" key="2">
    <source>
        <dbReference type="Pfam" id="PF06527"/>
    </source>
</evidence>
<evidence type="ECO:0000256" key="1">
    <source>
        <dbReference type="SAM" id="MobiDB-lite"/>
    </source>
</evidence>
<evidence type="ECO:0000313" key="4">
    <source>
        <dbReference type="Proteomes" id="UP000275401"/>
    </source>
</evidence>
<feature type="domain" description="TniQ" evidence="2">
    <location>
        <begin position="23"/>
        <end position="157"/>
    </location>
</feature>
<dbReference type="InterPro" id="IPR009492">
    <property type="entry name" value="TniQ"/>
</dbReference>
<dbReference type="AlphaFoldDB" id="A0A3M8VJW2"/>
<comment type="caution">
    <text evidence="3">The sequence shown here is derived from an EMBL/GenBank/DDBJ whole genome shotgun (WGS) entry which is preliminary data.</text>
</comment>
<evidence type="ECO:0000313" key="3">
    <source>
        <dbReference type="EMBL" id="RNG17866.1"/>
    </source>
</evidence>
<dbReference type="Pfam" id="PF06527">
    <property type="entry name" value="TniQ"/>
    <property type="match status" value="1"/>
</dbReference>